<evidence type="ECO:0000313" key="2">
    <source>
        <dbReference type="Proteomes" id="UP000054978"/>
    </source>
</evidence>
<evidence type="ECO:0000313" key="1">
    <source>
        <dbReference type="EMBL" id="SAK55355.1"/>
    </source>
</evidence>
<accession>A0A158ACC8</accession>
<reference evidence="1" key="1">
    <citation type="submission" date="2016-01" db="EMBL/GenBank/DDBJ databases">
        <authorList>
            <person name="Peeters C."/>
        </authorList>
    </citation>
    <scope>NUCLEOTIDE SEQUENCE [LARGE SCALE GENOMIC DNA]</scope>
    <source>
        <strain evidence="1">LMG 29326</strain>
    </source>
</reference>
<name>A0A158ACC8_9BURK</name>
<dbReference type="STRING" id="1777144.AWB83_01633"/>
<dbReference type="RefSeq" id="WP_244197627.1">
    <property type="nucleotide sequence ID" value="NZ_FCOB02000006.1"/>
</dbReference>
<dbReference type="EMBL" id="FCOB02000006">
    <property type="protein sequence ID" value="SAK55355.1"/>
    <property type="molecule type" value="Genomic_DNA"/>
</dbReference>
<comment type="caution">
    <text evidence="1">The sequence shown here is derived from an EMBL/GenBank/DDBJ whole genome shotgun (WGS) entry which is preliminary data.</text>
</comment>
<protein>
    <recommendedName>
        <fullName evidence="3">Three-Cys-motif partner protein TcmP</fullName>
    </recommendedName>
</protein>
<keyword evidence="2" id="KW-1185">Reference proteome</keyword>
<dbReference type="NCBIfam" id="TIGR04474">
    <property type="entry name" value="tcm_partner"/>
    <property type="match status" value="1"/>
</dbReference>
<sequence length="275" mass="31125">MSGDKFMADPSDGMDAMIVGGWSQQKHERLTDYIVASRLSRAKWGHACYIDVFCGPGRVVERGTNTFRDGGAIAAWRASCMGNGRPFTAMYIGDLHQQSVRICELRLERLGASVQSFFGPAKETVHEIVSELPRGLDLAFLDPFNAAHLDFEIIRVLSERRFMDILVHFSVMDIQRNIDLEAATSGSRLERIAPGWREAVDLRHLPKSAFVNAFLEHWKSLVLSHTQMTAAEMMPLIKNSKNGPLYRLILLRRHPLAEKLWNDVGKEDKKQKSLF</sequence>
<dbReference type="AlphaFoldDB" id="A0A158ACC8"/>
<organism evidence="1 2">
    <name type="scientific">Caballeronia ptereochthonis</name>
    <dbReference type="NCBI Taxonomy" id="1777144"/>
    <lineage>
        <taxon>Bacteria</taxon>
        <taxon>Pseudomonadati</taxon>
        <taxon>Pseudomonadota</taxon>
        <taxon>Betaproteobacteria</taxon>
        <taxon>Burkholderiales</taxon>
        <taxon>Burkholderiaceae</taxon>
        <taxon>Caballeronia</taxon>
    </lineage>
</organism>
<gene>
    <name evidence="1" type="ORF">AWB83_01633</name>
</gene>
<evidence type="ECO:0008006" key="3">
    <source>
        <dbReference type="Google" id="ProtNLM"/>
    </source>
</evidence>
<dbReference type="Proteomes" id="UP000054978">
    <property type="component" value="Unassembled WGS sequence"/>
</dbReference>
<proteinExistence type="predicted"/>
<dbReference type="InterPro" id="IPR031009">
    <property type="entry name" value="Tcm_partner"/>
</dbReference>